<keyword evidence="5" id="KW-1185">Reference proteome</keyword>
<keyword evidence="2" id="KW-0812">Transmembrane</keyword>
<proteinExistence type="predicted"/>
<evidence type="ECO:0000256" key="2">
    <source>
        <dbReference type="SAM" id="Phobius"/>
    </source>
</evidence>
<dbReference type="Pfam" id="PF03168">
    <property type="entry name" value="LEA_2"/>
    <property type="match status" value="1"/>
</dbReference>
<dbReference type="KEGG" id="rme:Rmet_3726"/>
<feature type="domain" description="Water stress and hypersensitive response" evidence="3">
    <location>
        <begin position="72"/>
        <end position="192"/>
    </location>
</feature>
<keyword evidence="2" id="KW-1133">Transmembrane helix</keyword>
<gene>
    <name evidence="4" type="ordered locus">Rmet_3726</name>
</gene>
<dbReference type="Gene3D" id="2.60.40.1820">
    <property type="match status" value="1"/>
</dbReference>
<keyword evidence="2" id="KW-0472">Membrane</keyword>
<reference evidence="5" key="1">
    <citation type="journal article" date="2010" name="PLoS ONE">
        <title>The complete genome sequence of Cupriavidus metallidurans strain CH34, a master survivalist in harsh and anthropogenic environments.</title>
        <authorList>
            <person name="Janssen P.J."/>
            <person name="Van Houdt R."/>
            <person name="Moors H."/>
            <person name="Monsieurs P."/>
            <person name="Morin N."/>
            <person name="Michaux A."/>
            <person name="Benotmane M.A."/>
            <person name="Leys N."/>
            <person name="Vallaeys T."/>
            <person name="Lapidus A."/>
            <person name="Monchy S."/>
            <person name="Medigue C."/>
            <person name="Taghavi S."/>
            <person name="McCorkle S."/>
            <person name="Dunn J."/>
            <person name="van der Lelie D."/>
            <person name="Mergeay M."/>
        </authorList>
    </citation>
    <scope>NUCLEOTIDE SEQUENCE [LARGE SCALE GENOMIC DNA]</scope>
    <source>
        <strain evidence="5">ATCC 43123 / DSM 2839 / NBRC 102507 / CH34</strain>
    </source>
</reference>
<feature type="compositionally biased region" description="Polar residues" evidence="1">
    <location>
        <begin position="25"/>
        <end position="35"/>
    </location>
</feature>
<dbReference type="HOGENOM" id="CLU_120005_0_0_4"/>
<dbReference type="InterPro" id="IPR013990">
    <property type="entry name" value="WHy-dom"/>
</dbReference>
<accession>Q1LGX8</accession>
<dbReference type="GO" id="GO:0009269">
    <property type="term" value="P:response to desiccation"/>
    <property type="evidence" value="ECO:0007669"/>
    <property type="project" value="InterPro"/>
</dbReference>
<dbReference type="Proteomes" id="UP000002429">
    <property type="component" value="Plasmid megaplasmid"/>
</dbReference>
<evidence type="ECO:0000313" key="5">
    <source>
        <dbReference type="Proteomes" id="UP000002429"/>
    </source>
</evidence>
<dbReference type="EMBL" id="CP000353">
    <property type="protein sequence ID" value="ABF10598.1"/>
    <property type="molecule type" value="Genomic_DNA"/>
</dbReference>
<geneLocation type="plasmid" evidence="4 5">
    <name>megaplasmid</name>
</geneLocation>
<dbReference type="AlphaFoldDB" id="Q1LGX8"/>
<evidence type="ECO:0000259" key="3">
    <source>
        <dbReference type="SMART" id="SM00769"/>
    </source>
</evidence>
<dbReference type="SMART" id="SM00769">
    <property type="entry name" value="WHy"/>
    <property type="match status" value="1"/>
</dbReference>
<feature type="transmembrane region" description="Helical" evidence="2">
    <location>
        <begin position="45"/>
        <end position="65"/>
    </location>
</feature>
<name>Q1LGX8_CUPMC</name>
<protein>
    <recommendedName>
        <fullName evidence="3">Water stress and hypersensitive response domain-containing protein</fullName>
    </recommendedName>
</protein>
<evidence type="ECO:0000256" key="1">
    <source>
        <dbReference type="SAM" id="MobiDB-lite"/>
    </source>
</evidence>
<dbReference type="eggNOG" id="COG5608">
    <property type="taxonomic scope" value="Bacteria"/>
</dbReference>
<evidence type="ECO:0000313" key="4">
    <source>
        <dbReference type="EMBL" id="ABF10598.1"/>
    </source>
</evidence>
<feature type="region of interest" description="Disordered" evidence="1">
    <location>
        <begin position="1"/>
        <end position="38"/>
    </location>
</feature>
<keyword evidence="4" id="KW-0614">Plasmid</keyword>
<dbReference type="SUPFAM" id="SSF117070">
    <property type="entry name" value="LEA14-like"/>
    <property type="match status" value="1"/>
</dbReference>
<dbReference type="InterPro" id="IPR004864">
    <property type="entry name" value="LEA_2"/>
</dbReference>
<organism evidence="4 5">
    <name type="scientific">Cupriavidus metallidurans (strain ATCC 43123 / DSM 2839 / NBRC 102507 / CH34)</name>
    <name type="common">Ralstonia metallidurans</name>
    <dbReference type="NCBI Taxonomy" id="266264"/>
    <lineage>
        <taxon>Bacteria</taxon>
        <taxon>Pseudomonadati</taxon>
        <taxon>Pseudomonadota</taxon>
        <taxon>Betaproteobacteria</taxon>
        <taxon>Burkholderiales</taxon>
        <taxon>Burkholderiaceae</taxon>
        <taxon>Cupriavidus</taxon>
    </lineage>
</organism>
<sequence length="196" mass="20933">MRQAPSPHDFAIPYAGSRRKHYTNPHPQTLQTRPTMQAPDTRRSIRLYVLCLCILAWLGGCAALTGQEPLRVAVAGVEPIPGEGLEMRFNVKLRIQNPNDAPIEYNGVSLELDLNGQSFASGVSDQSGTVPRFGETVIDVPLTVPAFSAVRQAFAFAGGVSSGNIPYEVRGRLAGGFAGGTRFTDHGKLSLPTGGT</sequence>